<reference evidence="2 3" key="1">
    <citation type="journal article" date="2015" name="Genome Announc.">
        <title>Expanding the biotechnology potential of lactobacilli through comparative genomics of 213 strains and associated genera.</title>
        <authorList>
            <person name="Sun Z."/>
            <person name="Harris H.M."/>
            <person name="McCann A."/>
            <person name="Guo C."/>
            <person name="Argimon S."/>
            <person name="Zhang W."/>
            <person name="Yang X."/>
            <person name="Jeffery I.B."/>
            <person name="Cooney J.C."/>
            <person name="Kagawa T.F."/>
            <person name="Liu W."/>
            <person name="Song Y."/>
            <person name="Salvetti E."/>
            <person name="Wrobel A."/>
            <person name="Rasinkangas P."/>
            <person name="Parkhill J."/>
            <person name="Rea M.C."/>
            <person name="O'Sullivan O."/>
            <person name="Ritari J."/>
            <person name="Douillard F.P."/>
            <person name="Paul Ross R."/>
            <person name="Yang R."/>
            <person name="Briner A.E."/>
            <person name="Felis G.E."/>
            <person name="de Vos W.M."/>
            <person name="Barrangou R."/>
            <person name="Klaenhammer T.R."/>
            <person name="Caufield P.W."/>
            <person name="Cui Y."/>
            <person name="Zhang H."/>
            <person name="O'Toole P.W."/>
        </authorList>
    </citation>
    <scope>NUCLEOTIDE SEQUENCE [LARGE SCALE GENOMIC DNA]</scope>
    <source>
        <strain evidence="2 3">DSM 20003</strain>
    </source>
</reference>
<comment type="caution">
    <text evidence="2">The sequence shown here is derived from an EMBL/GenBank/DDBJ whole genome shotgun (WGS) entry which is preliminary data.</text>
</comment>
<dbReference type="Pfam" id="PF13350">
    <property type="entry name" value="Y_phosphatase3"/>
    <property type="match status" value="1"/>
</dbReference>
<dbReference type="EMBL" id="AZDA01000007">
    <property type="protein sequence ID" value="KRK40618.1"/>
    <property type="molecule type" value="Genomic_DNA"/>
</dbReference>
<proteinExistence type="inferred from homology"/>
<keyword evidence="3" id="KW-1185">Reference proteome</keyword>
<organism evidence="2 3">
    <name type="scientific">Loigolactobacillus bifermentans DSM 20003</name>
    <dbReference type="NCBI Taxonomy" id="1423726"/>
    <lineage>
        <taxon>Bacteria</taxon>
        <taxon>Bacillati</taxon>
        <taxon>Bacillota</taxon>
        <taxon>Bacilli</taxon>
        <taxon>Lactobacillales</taxon>
        <taxon>Lactobacillaceae</taxon>
        <taxon>Loigolactobacillus</taxon>
    </lineage>
</organism>
<evidence type="ECO:0000313" key="3">
    <source>
        <dbReference type="Proteomes" id="UP000051461"/>
    </source>
</evidence>
<dbReference type="SUPFAM" id="SSF52799">
    <property type="entry name" value="(Phosphotyrosine protein) phosphatases II"/>
    <property type="match status" value="1"/>
</dbReference>
<sequence length="259" mass="28947">MFHVKQRVLQLEGGVNFRELGGYATTTGQQVKWQKILRAGSLDQLTPTDLVTLKHYGLRYDVDLRSEHEARVYPDRLPAVTQYTNTPVYPFTDDHALRGLQINLPASPFAMFTQTYQQMVADSHPQQAWRQIFSDMLANTGDNESVVFHCAAGKDRTGVGAILVLAVLDVLPAVIQQDYLLTNQIFGARQHEIAQIVAENESEAMTNQMNQHLSVEATNVAAVLATIKALSGSPERYLQTELGFSKQDVADLKRLYLTK</sequence>
<evidence type="ECO:0000256" key="1">
    <source>
        <dbReference type="ARBA" id="ARBA00009580"/>
    </source>
</evidence>
<dbReference type="PATRIC" id="fig|1423726.3.peg.28"/>
<gene>
    <name evidence="2" type="ORF">FC07_GL000026</name>
</gene>
<dbReference type="STRING" id="1423726.FC07_GL000026"/>
<evidence type="ECO:0000313" key="2">
    <source>
        <dbReference type="EMBL" id="KRK40618.1"/>
    </source>
</evidence>
<comment type="similarity">
    <text evidence="1">Belongs to the protein-tyrosine phosphatase family.</text>
</comment>
<dbReference type="Proteomes" id="UP000051461">
    <property type="component" value="Unassembled WGS sequence"/>
</dbReference>
<dbReference type="GO" id="GO:0004721">
    <property type="term" value="F:phosphoprotein phosphatase activity"/>
    <property type="evidence" value="ECO:0007669"/>
    <property type="project" value="InterPro"/>
</dbReference>
<protein>
    <submittedName>
        <fullName evidence="2">Protein-tyrosine phosphatase</fullName>
    </submittedName>
</protein>
<dbReference type="PANTHER" id="PTHR31126">
    <property type="entry name" value="TYROSINE-PROTEIN PHOSPHATASE"/>
    <property type="match status" value="1"/>
</dbReference>
<accession>A0A0R1HAG0</accession>
<dbReference type="PANTHER" id="PTHR31126:SF1">
    <property type="entry name" value="TYROSINE SPECIFIC PROTEIN PHOSPHATASES DOMAIN-CONTAINING PROTEIN"/>
    <property type="match status" value="1"/>
</dbReference>
<dbReference type="Gene3D" id="3.90.190.10">
    <property type="entry name" value="Protein tyrosine phosphatase superfamily"/>
    <property type="match status" value="1"/>
</dbReference>
<dbReference type="InterPro" id="IPR016130">
    <property type="entry name" value="Tyr_Pase_AS"/>
</dbReference>
<dbReference type="InterPro" id="IPR029021">
    <property type="entry name" value="Prot-tyrosine_phosphatase-like"/>
</dbReference>
<dbReference type="InterPro" id="IPR026893">
    <property type="entry name" value="Tyr/Ser_Pase_IphP-type"/>
</dbReference>
<name>A0A0R1HAG0_9LACO</name>
<dbReference type="PROSITE" id="PS00383">
    <property type="entry name" value="TYR_PHOSPHATASE_1"/>
    <property type="match status" value="1"/>
</dbReference>
<dbReference type="AlphaFoldDB" id="A0A0R1HAG0"/>